<accession>A0ACC3SEX7</accession>
<comment type="caution">
    <text evidence="1">The sequence shown here is derived from an EMBL/GenBank/DDBJ whole genome shotgun (WGS) entry which is preliminary data.</text>
</comment>
<evidence type="ECO:0000313" key="1">
    <source>
        <dbReference type="EMBL" id="KAK8210294.1"/>
    </source>
</evidence>
<name>A0ACC3SEX7_9PEZI</name>
<proteinExistence type="predicted"/>
<keyword evidence="2" id="KW-1185">Reference proteome</keyword>
<dbReference type="EMBL" id="JAMKPW020000015">
    <property type="protein sequence ID" value="KAK8210294.1"/>
    <property type="molecule type" value="Genomic_DNA"/>
</dbReference>
<evidence type="ECO:0000313" key="2">
    <source>
        <dbReference type="Proteomes" id="UP001320706"/>
    </source>
</evidence>
<reference evidence="1" key="1">
    <citation type="submission" date="2024-02" db="EMBL/GenBank/DDBJ databases">
        <title>Metagenome Assembled Genome of Zalaria obscura JY119.</title>
        <authorList>
            <person name="Vighnesh L."/>
            <person name="Jagadeeshwari U."/>
            <person name="Venkata Ramana C."/>
            <person name="Sasikala C."/>
        </authorList>
    </citation>
    <scope>NUCLEOTIDE SEQUENCE</scope>
    <source>
        <strain evidence="1">JY119</strain>
    </source>
</reference>
<sequence>MAQVSPASENSRRHVISAVSEGFNCLNHWVPAKCMERFAMSRTGMEHTSECEQSMAPKVRQSIDVRRRPARASGALVAAA</sequence>
<gene>
    <name evidence="1" type="ORF">M8818_003462</name>
</gene>
<organism evidence="1 2">
    <name type="scientific">Zalaria obscura</name>
    <dbReference type="NCBI Taxonomy" id="2024903"/>
    <lineage>
        <taxon>Eukaryota</taxon>
        <taxon>Fungi</taxon>
        <taxon>Dikarya</taxon>
        <taxon>Ascomycota</taxon>
        <taxon>Pezizomycotina</taxon>
        <taxon>Dothideomycetes</taxon>
        <taxon>Dothideomycetidae</taxon>
        <taxon>Dothideales</taxon>
        <taxon>Zalariaceae</taxon>
        <taxon>Zalaria</taxon>
    </lineage>
</organism>
<protein>
    <submittedName>
        <fullName evidence="1">Uncharacterized protein</fullName>
    </submittedName>
</protein>
<dbReference type="Proteomes" id="UP001320706">
    <property type="component" value="Unassembled WGS sequence"/>
</dbReference>